<dbReference type="InterPro" id="IPR009057">
    <property type="entry name" value="Homeodomain-like_sf"/>
</dbReference>
<reference evidence="11 12" key="1">
    <citation type="submission" date="2021-05" db="EMBL/GenBank/DDBJ databases">
        <title>The draft genome of Geobacter pelophilus DSM 12255.</title>
        <authorList>
            <person name="Xu Z."/>
            <person name="Masuda Y."/>
            <person name="Itoh H."/>
            <person name="Senoo K."/>
        </authorList>
    </citation>
    <scope>NUCLEOTIDE SEQUENCE [LARGE SCALE GENOMIC DNA]</scope>
    <source>
        <strain evidence="11 12">DSM 12255</strain>
    </source>
</reference>
<dbReference type="SUPFAM" id="SSF52172">
    <property type="entry name" value="CheY-like"/>
    <property type="match status" value="1"/>
</dbReference>
<feature type="modified residue" description="4-aspartylphosphate" evidence="8">
    <location>
        <position position="60"/>
    </location>
</feature>
<evidence type="ECO:0000256" key="3">
    <source>
        <dbReference type="ARBA" id="ARBA00022840"/>
    </source>
</evidence>
<keyword evidence="1 8" id="KW-0597">Phosphoprotein</keyword>
<dbReference type="InterPro" id="IPR003593">
    <property type="entry name" value="AAA+_ATPase"/>
</dbReference>
<dbReference type="Pfam" id="PF25601">
    <property type="entry name" value="AAA_lid_14"/>
    <property type="match status" value="1"/>
</dbReference>
<dbReference type="RefSeq" id="WP_214171878.1">
    <property type="nucleotide sequence ID" value="NZ_JAHCVJ010000005.1"/>
</dbReference>
<dbReference type="InterPro" id="IPR058031">
    <property type="entry name" value="AAA_lid_NorR"/>
</dbReference>
<dbReference type="GO" id="GO:0006355">
    <property type="term" value="P:regulation of DNA-templated transcription"/>
    <property type="evidence" value="ECO:0007669"/>
    <property type="project" value="InterPro"/>
</dbReference>
<keyword evidence="6" id="KW-0238">DNA-binding</keyword>
<dbReference type="InterPro" id="IPR025944">
    <property type="entry name" value="Sigma_54_int_dom_CS"/>
</dbReference>
<keyword evidence="3" id="KW-0067">ATP-binding</keyword>
<sequence>MSTLTGRKEAKILIVEDEKPLRELLEIELVRSGYKVESAADGESGLEKYRQEAYNLVLLDMKMPGMDGVEVLKLMRAESTLPEIIVFTGHGTIETAVECIKQGAYDYLTKPVKLDELEMVIEKAYEKNRLRYENINLKLEISKLDQHRIVGKSPVIQKVLETVRRYGPTDEHVLIYGESGAGKELFARAVHDASRRASKAFVTVNCGRLNVNTAESELFGHVQGAFTGANKGRAGLFELADNGTLFMDEVSEMPLDVQVKLLRILETGTFRRLGGNHDISVNVRFVFASNKKLEECVGRGDFREDLFHRINLLSIFIPPLRERPEDIIPLSYYFLKSTNDSGPNNWEITEEAMAALSAYSWPGNVRELRNTIRRASILASEPLISSDLLPFAPPKHIPAPVSTAATEVPIMPLWVVERDHIQRVLEKVERNKSRAAKALEIDRKTLYTKLERYGLEV</sequence>
<dbReference type="GO" id="GO:0000160">
    <property type="term" value="P:phosphorelay signal transduction system"/>
    <property type="evidence" value="ECO:0007669"/>
    <property type="project" value="UniProtKB-KW"/>
</dbReference>
<dbReference type="SUPFAM" id="SSF52540">
    <property type="entry name" value="P-loop containing nucleoside triphosphate hydrolases"/>
    <property type="match status" value="1"/>
</dbReference>
<dbReference type="Gene3D" id="1.10.10.60">
    <property type="entry name" value="Homeodomain-like"/>
    <property type="match status" value="1"/>
</dbReference>
<evidence type="ECO:0000256" key="5">
    <source>
        <dbReference type="ARBA" id="ARBA00023015"/>
    </source>
</evidence>
<dbReference type="Proteomes" id="UP000811899">
    <property type="component" value="Unassembled WGS sequence"/>
</dbReference>
<dbReference type="SUPFAM" id="SSF46689">
    <property type="entry name" value="Homeodomain-like"/>
    <property type="match status" value="1"/>
</dbReference>
<evidence type="ECO:0000259" key="9">
    <source>
        <dbReference type="PROSITE" id="PS50045"/>
    </source>
</evidence>
<dbReference type="InterPro" id="IPR027417">
    <property type="entry name" value="P-loop_NTPase"/>
</dbReference>
<dbReference type="PROSITE" id="PS50045">
    <property type="entry name" value="SIGMA54_INTERACT_4"/>
    <property type="match status" value="1"/>
</dbReference>
<dbReference type="InterPro" id="IPR025662">
    <property type="entry name" value="Sigma_54_int_dom_ATP-bd_1"/>
</dbReference>
<dbReference type="PROSITE" id="PS00675">
    <property type="entry name" value="SIGMA54_INTERACT_1"/>
    <property type="match status" value="1"/>
</dbReference>
<dbReference type="EMBL" id="JAHCVJ010000005">
    <property type="protein sequence ID" value="MBT0665096.1"/>
    <property type="molecule type" value="Genomic_DNA"/>
</dbReference>
<keyword evidence="4" id="KW-0902">Two-component regulatory system</keyword>
<evidence type="ECO:0000256" key="1">
    <source>
        <dbReference type="ARBA" id="ARBA00022553"/>
    </source>
</evidence>
<dbReference type="InterPro" id="IPR011006">
    <property type="entry name" value="CheY-like_superfamily"/>
</dbReference>
<evidence type="ECO:0000256" key="7">
    <source>
        <dbReference type="ARBA" id="ARBA00023163"/>
    </source>
</evidence>
<dbReference type="AlphaFoldDB" id="A0AAW4LD55"/>
<accession>A0AAW4LD55</accession>
<dbReference type="Gene3D" id="3.40.50.300">
    <property type="entry name" value="P-loop containing nucleotide triphosphate hydrolases"/>
    <property type="match status" value="1"/>
</dbReference>
<keyword evidence="2" id="KW-0547">Nucleotide-binding</keyword>
<dbReference type="InterPro" id="IPR002078">
    <property type="entry name" value="Sigma_54_int"/>
</dbReference>
<comment type="caution">
    <text evidence="11">The sequence shown here is derived from an EMBL/GenBank/DDBJ whole genome shotgun (WGS) entry which is preliminary data.</text>
</comment>
<organism evidence="11 12">
    <name type="scientific">Geoanaerobacter pelophilus</name>
    <dbReference type="NCBI Taxonomy" id="60036"/>
    <lineage>
        <taxon>Bacteria</taxon>
        <taxon>Pseudomonadati</taxon>
        <taxon>Thermodesulfobacteriota</taxon>
        <taxon>Desulfuromonadia</taxon>
        <taxon>Geobacterales</taxon>
        <taxon>Geobacteraceae</taxon>
        <taxon>Geoanaerobacter</taxon>
    </lineage>
</organism>
<dbReference type="InterPro" id="IPR001789">
    <property type="entry name" value="Sig_transdc_resp-reg_receiver"/>
</dbReference>
<dbReference type="PANTHER" id="PTHR32071">
    <property type="entry name" value="TRANSCRIPTIONAL REGULATORY PROTEIN"/>
    <property type="match status" value="1"/>
</dbReference>
<name>A0AAW4LD55_9BACT</name>
<dbReference type="Gene3D" id="1.10.8.60">
    <property type="match status" value="1"/>
</dbReference>
<keyword evidence="7" id="KW-0804">Transcription</keyword>
<gene>
    <name evidence="11" type="ORF">KI809_12385</name>
</gene>
<dbReference type="SMART" id="SM00448">
    <property type="entry name" value="REC"/>
    <property type="match status" value="1"/>
</dbReference>
<dbReference type="InterPro" id="IPR002197">
    <property type="entry name" value="HTH_Fis"/>
</dbReference>
<dbReference type="GO" id="GO:0043565">
    <property type="term" value="F:sequence-specific DNA binding"/>
    <property type="evidence" value="ECO:0007669"/>
    <property type="project" value="InterPro"/>
</dbReference>
<evidence type="ECO:0000256" key="4">
    <source>
        <dbReference type="ARBA" id="ARBA00023012"/>
    </source>
</evidence>
<evidence type="ECO:0000259" key="10">
    <source>
        <dbReference type="PROSITE" id="PS50110"/>
    </source>
</evidence>
<dbReference type="PRINTS" id="PR01590">
    <property type="entry name" value="HTHFIS"/>
</dbReference>
<evidence type="ECO:0000313" key="12">
    <source>
        <dbReference type="Proteomes" id="UP000811899"/>
    </source>
</evidence>
<dbReference type="Gene3D" id="3.40.50.2300">
    <property type="match status" value="1"/>
</dbReference>
<dbReference type="CDD" id="cd00009">
    <property type="entry name" value="AAA"/>
    <property type="match status" value="1"/>
</dbReference>
<dbReference type="InterPro" id="IPR025943">
    <property type="entry name" value="Sigma_54_int_dom_ATP-bd_2"/>
</dbReference>
<dbReference type="GO" id="GO:0005524">
    <property type="term" value="F:ATP binding"/>
    <property type="evidence" value="ECO:0007669"/>
    <property type="project" value="UniProtKB-KW"/>
</dbReference>
<keyword evidence="5" id="KW-0805">Transcription regulation</keyword>
<dbReference type="Pfam" id="PF00158">
    <property type="entry name" value="Sigma54_activat"/>
    <property type="match status" value="1"/>
</dbReference>
<dbReference type="FunFam" id="3.40.50.300:FF:000006">
    <property type="entry name" value="DNA-binding transcriptional regulator NtrC"/>
    <property type="match status" value="1"/>
</dbReference>
<dbReference type="Pfam" id="PF00072">
    <property type="entry name" value="Response_reg"/>
    <property type="match status" value="1"/>
</dbReference>
<dbReference type="PROSITE" id="PS00676">
    <property type="entry name" value="SIGMA54_INTERACT_2"/>
    <property type="match status" value="1"/>
</dbReference>
<dbReference type="Pfam" id="PF02954">
    <property type="entry name" value="HTH_8"/>
    <property type="match status" value="1"/>
</dbReference>
<protein>
    <submittedName>
        <fullName evidence="11">Sigma-54 dependent transcriptional regulator</fullName>
    </submittedName>
</protein>
<feature type="domain" description="Sigma-54 factor interaction" evidence="9">
    <location>
        <begin position="149"/>
        <end position="377"/>
    </location>
</feature>
<dbReference type="FunFam" id="3.40.50.2300:FF:000018">
    <property type="entry name" value="DNA-binding transcriptional regulator NtrC"/>
    <property type="match status" value="1"/>
</dbReference>
<dbReference type="SMART" id="SM00382">
    <property type="entry name" value="AAA"/>
    <property type="match status" value="1"/>
</dbReference>
<evidence type="ECO:0000256" key="6">
    <source>
        <dbReference type="ARBA" id="ARBA00023125"/>
    </source>
</evidence>
<evidence type="ECO:0000256" key="8">
    <source>
        <dbReference type="PROSITE-ProRule" id="PRU00169"/>
    </source>
</evidence>
<keyword evidence="12" id="KW-1185">Reference proteome</keyword>
<dbReference type="PROSITE" id="PS00688">
    <property type="entry name" value="SIGMA54_INTERACT_3"/>
    <property type="match status" value="1"/>
</dbReference>
<evidence type="ECO:0000313" key="11">
    <source>
        <dbReference type="EMBL" id="MBT0665096.1"/>
    </source>
</evidence>
<proteinExistence type="predicted"/>
<feature type="domain" description="Response regulatory" evidence="10">
    <location>
        <begin position="11"/>
        <end position="125"/>
    </location>
</feature>
<evidence type="ECO:0000256" key="2">
    <source>
        <dbReference type="ARBA" id="ARBA00022741"/>
    </source>
</evidence>
<dbReference type="PROSITE" id="PS50110">
    <property type="entry name" value="RESPONSE_REGULATORY"/>
    <property type="match status" value="1"/>
</dbReference>